<reference evidence="7" key="1">
    <citation type="submission" date="2018-06" db="EMBL/GenBank/DDBJ databases">
        <authorList>
            <person name="Khan S.A."/>
        </authorList>
    </citation>
    <scope>NUCLEOTIDE SEQUENCE [LARGE SCALE GENOMIC DNA]</scope>
    <source>
        <strain evidence="7">DB-1506</strain>
    </source>
</reference>
<sequence length="144" mass="16000">MPNRAARASRRQCAALPLARQGEAWRVLLVTSRETRRWVIPKGWVGKRNAAGQAAQEAYEEAGIRGRIATTPIGRYAYAKRLPDGGSVTCTVEVFPLQVETLLEDWPEKAERERRWFDLAEAAAAVREDGLSRLMLSLAALPAN</sequence>
<dbReference type="InterPro" id="IPR047198">
    <property type="entry name" value="DDP-like_NUDIX"/>
</dbReference>
<comment type="cofactor">
    <cofactor evidence="1">
        <name>Mg(2+)</name>
        <dbReference type="ChEBI" id="CHEBI:18420"/>
    </cofactor>
</comment>
<accession>A0A327M7P3</accession>
<protein>
    <submittedName>
        <fullName evidence="6">NUDIX hydrolase</fullName>
    </submittedName>
</protein>
<comment type="caution">
    <text evidence="6">The sequence shown here is derived from an EMBL/GenBank/DDBJ whole genome shotgun (WGS) entry which is preliminary data.</text>
</comment>
<evidence type="ECO:0000256" key="4">
    <source>
        <dbReference type="ARBA" id="ARBA00022842"/>
    </source>
</evidence>
<dbReference type="OrthoDB" id="7066910at2"/>
<keyword evidence="2" id="KW-0479">Metal-binding</keyword>
<evidence type="ECO:0000256" key="2">
    <source>
        <dbReference type="ARBA" id="ARBA00022723"/>
    </source>
</evidence>
<dbReference type="GO" id="GO:0016462">
    <property type="term" value="F:pyrophosphatase activity"/>
    <property type="evidence" value="ECO:0007669"/>
    <property type="project" value="InterPro"/>
</dbReference>
<dbReference type="Gene3D" id="3.90.79.10">
    <property type="entry name" value="Nucleoside Triphosphate Pyrophosphohydrolase"/>
    <property type="match status" value="1"/>
</dbReference>
<evidence type="ECO:0000256" key="3">
    <source>
        <dbReference type="ARBA" id="ARBA00022801"/>
    </source>
</evidence>
<dbReference type="RefSeq" id="WP_111470507.1">
    <property type="nucleotide sequence ID" value="NZ_QLIX01000009.1"/>
</dbReference>
<evidence type="ECO:0000313" key="7">
    <source>
        <dbReference type="Proteomes" id="UP000249065"/>
    </source>
</evidence>
<keyword evidence="4" id="KW-0460">Magnesium</keyword>
<dbReference type="Proteomes" id="UP000249065">
    <property type="component" value="Unassembled WGS sequence"/>
</dbReference>
<dbReference type="EMBL" id="QLIX01000009">
    <property type="protein sequence ID" value="RAI58495.1"/>
    <property type="molecule type" value="Genomic_DNA"/>
</dbReference>
<dbReference type="PANTHER" id="PTHR12629:SF0">
    <property type="entry name" value="DIPHOSPHOINOSITOL-POLYPHOSPHATE DIPHOSPHATASE"/>
    <property type="match status" value="1"/>
</dbReference>
<dbReference type="AlphaFoldDB" id="A0A327M7P3"/>
<dbReference type="CDD" id="cd04666">
    <property type="entry name" value="NUDIX_DIPP2_like_Nudt4"/>
    <property type="match status" value="1"/>
</dbReference>
<evidence type="ECO:0000259" key="5">
    <source>
        <dbReference type="Pfam" id="PF00293"/>
    </source>
</evidence>
<dbReference type="InterPro" id="IPR015797">
    <property type="entry name" value="NUDIX_hydrolase-like_dom_sf"/>
</dbReference>
<organism evidence="6 7">
    <name type="scientific">Roseicella frigidaeris</name>
    <dbReference type="NCBI Taxonomy" id="2230885"/>
    <lineage>
        <taxon>Bacteria</taxon>
        <taxon>Pseudomonadati</taxon>
        <taxon>Pseudomonadota</taxon>
        <taxon>Alphaproteobacteria</taxon>
        <taxon>Acetobacterales</taxon>
        <taxon>Roseomonadaceae</taxon>
        <taxon>Roseicella</taxon>
    </lineage>
</organism>
<dbReference type="GO" id="GO:0005737">
    <property type="term" value="C:cytoplasm"/>
    <property type="evidence" value="ECO:0007669"/>
    <property type="project" value="TreeGrafter"/>
</dbReference>
<dbReference type="PANTHER" id="PTHR12629">
    <property type="entry name" value="DIPHOSPHOINOSITOL POLYPHOSPHATE PHOSPHOHYDROLASE"/>
    <property type="match status" value="1"/>
</dbReference>
<dbReference type="SUPFAM" id="SSF55811">
    <property type="entry name" value="Nudix"/>
    <property type="match status" value="1"/>
</dbReference>
<evidence type="ECO:0000313" key="6">
    <source>
        <dbReference type="EMBL" id="RAI58495.1"/>
    </source>
</evidence>
<gene>
    <name evidence="6" type="ORF">DOO78_14215</name>
</gene>
<name>A0A327M7P3_9PROT</name>
<keyword evidence="7" id="KW-1185">Reference proteome</keyword>
<keyword evidence="3 6" id="KW-0378">Hydrolase</keyword>
<dbReference type="Pfam" id="PF00293">
    <property type="entry name" value="NUDIX"/>
    <property type="match status" value="1"/>
</dbReference>
<feature type="domain" description="Nudix hydrolase" evidence="5">
    <location>
        <begin position="15"/>
        <end position="124"/>
    </location>
</feature>
<evidence type="ECO:0000256" key="1">
    <source>
        <dbReference type="ARBA" id="ARBA00001946"/>
    </source>
</evidence>
<dbReference type="InterPro" id="IPR000086">
    <property type="entry name" value="NUDIX_hydrolase_dom"/>
</dbReference>
<proteinExistence type="predicted"/>
<dbReference type="GO" id="GO:0046872">
    <property type="term" value="F:metal ion binding"/>
    <property type="evidence" value="ECO:0007669"/>
    <property type="project" value="UniProtKB-KW"/>
</dbReference>